<keyword evidence="4" id="KW-0234">DNA repair</keyword>
<dbReference type="InterPro" id="IPR027417">
    <property type="entry name" value="P-loop_NTPase"/>
</dbReference>
<keyword evidence="7" id="KW-1185">Reference proteome</keyword>
<evidence type="ECO:0000313" key="8">
    <source>
        <dbReference type="RefSeq" id="XP_011506102.1"/>
    </source>
</evidence>
<dbReference type="FunFam" id="3.40.50.1000:FF:000078">
    <property type="entry name" value="Bifunctional polynucleotide phosphatase/kinase"/>
    <property type="match status" value="1"/>
</dbReference>
<dbReference type="InterPro" id="IPR023214">
    <property type="entry name" value="HAD_sf"/>
</dbReference>
<evidence type="ECO:0000256" key="1">
    <source>
        <dbReference type="ARBA" id="ARBA00004123"/>
    </source>
</evidence>
<dbReference type="GO" id="GO:0003690">
    <property type="term" value="F:double-stranded DNA binding"/>
    <property type="evidence" value="ECO:0007669"/>
    <property type="project" value="TreeGrafter"/>
</dbReference>
<evidence type="ECO:0000256" key="3">
    <source>
        <dbReference type="ARBA" id="ARBA00022801"/>
    </source>
</evidence>
<dbReference type="InterPro" id="IPR006551">
    <property type="entry name" value="Polynucleotide_phosphatase"/>
</dbReference>
<sequence>MSSKIQSCYLCSKDIPFLSVYLPDKQAIFVGRSADTKITDTQCSRKQVRLYANYDDHKVFIEQVGVRPCGFNGFKTKRGVKFIGQDGDCLELLYGKHAYKIGFTPPPMKNLGNLETHKRLLFDDTEDNEPLAMKKLKLKDNNGDKPDMKDYSNGKWEHFTNNTLFVYTSEGCEGRSKIAAYDMDKTLIKTKSGLEFPRDTNDWELLNLLVPGNLKKYYDDDYKIVVFSNQASLGTAKTPLKDFKLKIEGLVKRIGIPMQVYLAAGQSIYRKPRTGMWDFLLSQMNDNVTVDKEKSFFVGDAAGRPGVPGRKKDHSLADRLFAINLNLTFFTPEEHYFGHKKVSYNAPSFHPKEAIKNTVLYEPQQSKLTLDKQELIVMVGSPGSGKSHFAKIHLKSYHYVNRDTLGNWQKCIMKTNEALAQGKSVVVDNTNPDKNSRQRYLDIAKKHNVSSRCFVMNINKEHIKHNNIFRVLTDSTHQVISDMIINSYLKNFIPPTEDEGFSEIVKINFVPSFKSEEDKKLYEMYLLG</sequence>
<name>A0AAJ6YX75_9HYME</name>
<dbReference type="InterPro" id="IPR041388">
    <property type="entry name" value="FHA_2"/>
</dbReference>
<dbReference type="PANTHER" id="PTHR12083:SF9">
    <property type="entry name" value="BIFUNCTIONAL POLYNUCLEOTIDE PHOSPHATASE_KINASE"/>
    <property type="match status" value="1"/>
</dbReference>
<dbReference type="GO" id="GO:0005634">
    <property type="term" value="C:nucleus"/>
    <property type="evidence" value="ECO:0007669"/>
    <property type="project" value="UniProtKB-SubCell"/>
</dbReference>
<dbReference type="NCBIfam" id="TIGR01664">
    <property type="entry name" value="DNA-3'-Pase"/>
    <property type="match status" value="1"/>
</dbReference>
<proteinExistence type="predicted"/>
<keyword evidence="2" id="KW-0227">DNA damage</keyword>
<dbReference type="Pfam" id="PF17913">
    <property type="entry name" value="FHA_2"/>
    <property type="match status" value="1"/>
</dbReference>
<dbReference type="InterPro" id="IPR006550">
    <property type="entry name" value="PNKP"/>
</dbReference>
<evidence type="ECO:0000256" key="2">
    <source>
        <dbReference type="ARBA" id="ARBA00022763"/>
    </source>
</evidence>
<dbReference type="CDD" id="cd01625">
    <property type="entry name" value="HAD_PNP"/>
    <property type="match status" value="1"/>
</dbReference>
<feature type="domain" description="PNK FHA" evidence="6">
    <location>
        <begin position="8"/>
        <end position="77"/>
    </location>
</feature>
<dbReference type="CTD" id="11284"/>
<dbReference type="GeneID" id="105368720"/>
<evidence type="ECO:0000313" key="7">
    <source>
        <dbReference type="Proteomes" id="UP000695007"/>
    </source>
</evidence>
<dbReference type="InterPro" id="IPR006549">
    <property type="entry name" value="HAD-SF_hydro_IIIA"/>
</dbReference>
<dbReference type="GO" id="GO:0046404">
    <property type="term" value="F:ATP-dependent polydeoxyribonucleotide 5'-hydroxyl-kinase activity"/>
    <property type="evidence" value="ECO:0007669"/>
    <property type="project" value="InterPro"/>
</dbReference>
<reference evidence="8" key="1">
    <citation type="submission" date="2025-08" db="UniProtKB">
        <authorList>
            <consortium name="RefSeq"/>
        </authorList>
    </citation>
    <scope>IDENTIFICATION</scope>
</reference>
<dbReference type="Pfam" id="PF13671">
    <property type="entry name" value="AAA_33"/>
    <property type="match status" value="1"/>
</dbReference>
<dbReference type="Proteomes" id="UP000695007">
    <property type="component" value="Unplaced"/>
</dbReference>
<gene>
    <name evidence="8" type="primary">LOC105368720</name>
</gene>
<dbReference type="PANTHER" id="PTHR12083">
    <property type="entry name" value="BIFUNCTIONAL POLYNUCLEOTIDE PHOSPHATASE/KINASE"/>
    <property type="match status" value="1"/>
</dbReference>
<protein>
    <submittedName>
        <fullName evidence="8">Uncharacterized protein F21D5.5</fullName>
    </submittedName>
</protein>
<dbReference type="InterPro" id="IPR013954">
    <property type="entry name" value="PNK3P"/>
</dbReference>
<evidence type="ECO:0000256" key="4">
    <source>
        <dbReference type="ARBA" id="ARBA00023204"/>
    </source>
</evidence>
<dbReference type="GO" id="GO:0006281">
    <property type="term" value="P:DNA repair"/>
    <property type="evidence" value="ECO:0007669"/>
    <property type="project" value="UniProtKB-KW"/>
</dbReference>
<organism evidence="7 8">
    <name type="scientific">Ceratosolen solmsi marchali</name>
    <dbReference type="NCBI Taxonomy" id="326594"/>
    <lineage>
        <taxon>Eukaryota</taxon>
        <taxon>Metazoa</taxon>
        <taxon>Ecdysozoa</taxon>
        <taxon>Arthropoda</taxon>
        <taxon>Hexapoda</taxon>
        <taxon>Insecta</taxon>
        <taxon>Pterygota</taxon>
        <taxon>Neoptera</taxon>
        <taxon>Endopterygota</taxon>
        <taxon>Hymenoptera</taxon>
        <taxon>Apocrita</taxon>
        <taxon>Proctotrupomorpha</taxon>
        <taxon>Chalcidoidea</taxon>
        <taxon>Agaonidae</taxon>
        <taxon>Agaoninae</taxon>
        <taxon>Ceratosolen</taxon>
    </lineage>
</organism>
<evidence type="ECO:0000256" key="5">
    <source>
        <dbReference type="ARBA" id="ARBA00023242"/>
    </source>
</evidence>
<dbReference type="SUPFAM" id="SSF49879">
    <property type="entry name" value="SMAD/FHA domain"/>
    <property type="match status" value="1"/>
</dbReference>
<keyword evidence="5" id="KW-0539">Nucleus</keyword>
<dbReference type="NCBIfam" id="TIGR01663">
    <property type="entry name" value="PNK-3'Pase"/>
    <property type="match status" value="1"/>
</dbReference>
<comment type="subcellular location">
    <subcellularLocation>
        <location evidence="1">Nucleus</location>
    </subcellularLocation>
</comment>
<dbReference type="InterPro" id="IPR036412">
    <property type="entry name" value="HAD-like_sf"/>
</dbReference>
<dbReference type="FunFam" id="3.40.50.300:FF:000737">
    <property type="entry name" value="Bifunctional polynucleotide phosphatase/kinase"/>
    <property type="match status" value="1"/>
</dbReference>
<keyword evidence="3" id="KW-0378">Hydrolase</keyword>
<dbReference type="Gene3D" id="2.60.200.20">
    <property type="match status" value="1"/>
</dbReference>
<dbReference type="KEGG" id="csol:105368720"/>
<dbReference type="SUPFAM" id="SSF56784">
    <property type="entry name" value="HAD-like"/>
    <property type="match status" value="1"/>
</dbReference>
<accession>A0AAJ6YX75</accession>
<dbReference type="GO" id="GO:0046403">
    <property type="term" value="F:polynucleotide 3'-phosphatase activity"/>
    <property type="evidence" value="ECO:0007669"/>
    <property type="project" value="InterPro"/>
</dbReference>
<dbReference type="InterPro" id="IPR008984">
    <property type="entry name" value="SMAD_FHA_dom_sf"/>
</dbReference>
<dbReference type="Gene3D" id="3.40.50.1000">
    <property type="entry name" value="HAD superfamily/HAD-like"/>
    <property type="match status" value="1"/>
</dbReference>
<dbReference type="AlphaFoldDB" id="A0AAJ6YX75"/>
<dbReference type="SUPFAM" id="SSF52540">
    <property type="entry name" value="P-loop containing nucleoside triphosphate hydrolases"/>
    <property type="match status" value="1"/>
</dbReference>
<evidence type="ECO:0000259" key="6">
    <source>
        <dbReference type="Pfam" id="PF17913"/>
    </source>
</evidence>
<dbReference type="NCBIfam" id="TIGR01662">
    <property type="entry name" value="HAD-SF-IIIA"/>
    <property type="match status" value="1"/>
</dbReference>
<dbReference type="Pfam" id="PF08645">
    <property type="entry name" value="PNK3P"/>
    <property type="match status" value="1"/>
</dbReference>
<dbReference type="Gene3D" id="3.40.50.300">
    <property type="entry name" value="P-loop containing nucleotide triphosphate hydrolases"/>
    <property type="match status" value="1"/>
</dbReference>
<dbReference type="RefSeq" id="XP_011506102.1">
    <property type="nucleotide sequence ID" value="XM_011507800.1"/>
</dbReference>